<evidence type="ECO:0000256" key="2">
    <source>
        <dbReference type="ARBA" id="ARBA00023002"/>
    </source>
</evidence>
<dbReference type="AlphaFoldDB" id="A0AAN8SV00"/>
<dbReference type="Proteomes" id="UP001371456">
    <property type="component" value="Unassembled WGS sequence"/>
</dbReference>
<dbReference type="PANTHER" id="PTHR47991">
    <property type="entry name" value="OXOGLUTARATE/IRON-DEPENDENT DIOXYGENASE"/>
    <property type="match status" value="1"/>
</dbReference>
<reference evidence="5 6" key="1">
    <citation type="submission" date="2024-02" db="EMBL/GenBank/DDBJ databases">
        <title>de novo genome assembly of Solanum bulbocastanum strain 11H21.</title>
        <authorList>
            <person name="Hosaka A.J."/>
        </authorList>
    </citation>
    <scope>NUCLEOTIDE SEQUENCE [LARGE SCALE GENOMIC DNA]</scope>
    <source>
        <tissue evidence="5">Young leaves</tissue>
    </source>
</reference>
<organism evidence="5 6">
    <name type="scientific">Solanum bulbocastanum</name>
    <name type="common">Wild potato</name>
    <dbReference type="NCBI Taxonomy" id="147425"/>
    <lineage>
        <taxon>Eukaryota</taxon>
        <taxon>Viridiplantae</taxon>
        <taxon>Streptophyta</taxon>
        <taxon>Embryophyta</taxon>
        <taxon>Tracheophyta</taxon>
        <taxon>Spermatophyta</taxon>
        <taxon>Magnoliopsida</taxon>
        <taxon>eudicotyledons</taxon>
        <taxon>Gunneridae</taxon>
        <taxon>Pentapetalae</taxon>
        <taxon>asterids</taxon>
        <taxon>lamiids</taxon>
        <taxon>Solanales</taxon>
        <taxon>Solanaceae</taxon>
        <taxon>Solanoideae</taxon>
        <taxon>Solaneae</taxon>
        <taxon>Solanum</taxon>
    </lineage>
</organism>
<accession>A0AAN8SV00</accession>
<dbReference type="Pfam" id="PF03171">
    <property type="entry name" value="2OG-FeII_Oxy"/>
    <property type="match status" value="1"/>
</dbReference>
<feature type="domain" description="Isopenicillin N synthase-like Fe(2+) 2OG dioxygenase" evidence="4">
    <location>
        <begin position="11"/>
        <end position="82"/>
    </location>
</feature>
<keyword evidence="6" id="KW-1185">Reference proteome</keyword>
<evidence type="ECO:0000313" key="5">
    <source>
        <dbReference type="EMBL" id="KAK6774727.1"/>
    </source>
</evidence>
<dbReference type="InterPro" id="IPR027443">
    <property type="entry name" value="IPNS-like_sf"/>
</dbReference>
<comment type="caution">
    <text evidence="5">The sequence shown here is derived from an EMBL/GenBank/DDBJ whole genome shotgun (WGS) entry which is preliminary data.</text>
</comment>
<evidence type="ECO:0000313" key="6">
    <source>
        <dbReference type="Proteomes" id="UP001371456"/>
    </source>
</evidence>
<evidence type="ECO:0000259" key="4">
    <source>
        <dbReference type="Pfam" id="PF03171"/>
    </source>
</evidence>
<dbReference type="GO" id="GO:0016491">
    <property type="term" value="F:oxidoreductase activity"/>
    <property type="evidence" value="ECO:0007669"/>
    <property type="project" value="UniProtKB-KW"/>
</dbReference>
<keyword evidence="2" id="KW-0560">Oxidoreductase</keyword>
<gene>
    <name evidence="5" type="ORF">RDI58_029966</name>
</gene>
<name>A0AAN8SV00_SOLBU</name>
<dbReference type="GO" id="GO:0046872">
    <property type="term" value="F:metal ion binding"/>
    <property type="evidence" value="ECO:0007669"/>
    <property type="project" value="UniProtKB-KW"/>
</dbReference>
<sequence length="90" mass="10205">MVVEFAKKQCNEKIVDIGIHSDPQTLTILHQDQIGGLQVLKDDKQWIGVRPLPNSFVINIGDTLEDWTNGRLKSAIRRGKAVALNKFLYF</sequence>
<dbReference type="Gene3D" id="2.60.120.330">
    <property type="entry name" value="B-lactam Antibiotic, Isopenicillin N Synthase, Chain"/>
    <property type="match status" value="1"/>
</dbReference>
<keyword evidence="3" id="KW-0408">Iron</keyword>
<dbReference type="SUPFAM" id="SSF51197">
    <property type="entry name" value="Clavaminate synthase-like"/>
    <property type="match status" value="1"/>
</dbReference>
<dbReference type="InterPro" id="IPR044861">
    <property type="entry name" value="IPNS-like_FE2OG_OXY"/>
</dbReference>
<dbReference type="InterPro" id="IPR050295">
    <property type="entry name" value="Plant_2OG-oxidoreductases"/>
</dbReference>
<evidence type="ECO:0000256" key="1">
    <source>
        <dbReference type="ARBA" id="ARBA00022723"/>
    </source>
</evidence>
<proteinExistence type="predicted"/>
<protein>
    <recommendedName>
        <fullName evidence="4">Isopenicillin N synthase-like Fe(2+) 2OG dioxygenase domain-containing protein</fullName>
    </recommendedName>
</protein>
<keyword evidence="1" id="KW-0479">Metal-binding</keyword>
<dbReference type="EMBL" id="JBANQN010000012">
    <property type="protein sequence ID" value="KAK6774727.1"/>
    <property type="molecule type" value="Genomic_DNA"/>
</dbReference>
<evidence type="ECO:0000256" key="3">
    <source>
        <dbReference type="ARBA" id="ARBA00023004"/>
    </source>
</evidence>